<evidence type="ECO:0000256" key="6">
    <source>
        <dbReference type="ARBA" id="ARBA00022692"/>
    </source>
</evidence>
<dbReference type="InterPro" id="IPR004358">
    <property type="entry name" value="Sig_transdc_His_kin-like_C"/>
</dbReference>
<evidence type="ECO:0000256" key="8">
    <source>
        <dbReference type="ARBA" id="ARBA00022989"/>
    </source>
</evidence>
<sequence length="332" mass="37879">MRRFFRYFYDYRGVCIWMCLSGAVFAVVFAMYGITLEAVWYPLLISVLFGAIMLAAGFAHSRRRRRGMEQVLSSEALFPDVTDILPRAGSLAEEDYQALIGKMENAYREKKGEWDAARRDMADYYATWVHQIKAPIAVMKVMLQQEDTPENRELSAELFRVEQYVEMALCYVRLGEGASDLVIQEYDLDAVIRKAVRKYAGQFIRRKIRLIYEGTDVRVLTDEKWLSFIIEQLLSNAVKYTAEGSVTISVDKGKKLSVTDTGIGISQEDMPRIFEKGYTGYNGRLDKKSTGLGLYLCRKAADRLGHVLTAESEPGKGSRFTIDLESYPFRAE</sequence>
<keyword evidence="10 11" id="KW-0472">Membrane</keyword>
<name>A0A9D2R1R8_9FIRM</name>
<keyword evidence="9" id="KW-0902">Two-component regulatory system</keyword>
<accession>A0A9D2R1R8</accession>
<dbReference type="InterPro" id="IPR036890">
    <property type="entry name" value="HATPase_C_sf"/>
</dbReference>
<feature type="transmembrane region" description="Helical" evidence="11">
    <location>
        <begin position="40"/>
        <end position="59"/>
    </location>
</feature>
<evidence type="ECO:0000256" key="4">
    <source>
        <dbReference type="ARBA" id="ARBA00022475"/>
    </source>
</evidence>
<evidence type="ECO:0000256" key="1">
    <source>
        <dbReference type="ARBA" id="ARBA00000085"/>
    </source>
</evidence>
<evidence type="ECO:0000256" key="11">
    <source>
        <dbReference type="SAM" id="Phobius"/>
    </source>
</evidence>
<reference evidence="13" key="1">
    <citation type="journal article" date="2021" name="PeerJ">
        <title>Extensive microbial diversity within the chicken gut microbiome revealed by metagenomics and culture.</title>
        <authorList>
            <person name="Gilroy R."/>
            <person name="Ravi A."/>
            <person name="Getino M."/>
            <person name="Pursley I."/>
            <person name="Horton D.L."/>
            <person name="Alikhan N.F."/>
            <person name="Baker D."/>
            <person name="Gharbi K."/>
            <person name="Hall N."/>
            <person name="Watson M."/>
            <person name="Adriaenssens E.M."/>
            <person name="Foster-Nyarko E."/>
            <person name="Jarju S."/>
            <person name="Secka A."/>
            <person name="Antonio M."/>
            <person name="Oren A."/>
            <person name="Chaudhuri R.R."/>
            <person name="La Ragione R."/>
            <person name="Hildebrand F."/>
            <person name="Pallen M.J."/>
        </authorList>
    </citation>
    <scope>NUCLEOTIDE SEQUENCE</scope>
    <source>
        <strain evidence="13">ChiGjej3B3-11674</strain>
    </source>
</reference>
<keyword evidence="7 13" id="KW-0418">Kinase</keyword>
<dbReference type="PANTHER" id="PTHR45453">
    <property type="entry name" value="PHOSPHATE REGULON SENSOR PROTEIN PHOR"/>
    <property type="match status" value="1"/>
</dbReference>
<comment type="caution">
    <text evidence="13">The sequence shown here is derived from an EMBL/GenBank/DDBJ whole genome shotgun (WGS) entry which is preliminary data.</text>
</comment>
<dbReference type="EMBL" id="DWUV01000081">
    <property type="protein sequence ID" value="HJD33780.1"/>
    <property type="molecule type" value="Genomic_DNA"/>
</dbReference>
<dbReference type="SUPFAM" id="SSF55874">
    <property type="entry name" value="ATPase domain of HSP90 chaperone/DNA topoisomerase II/histidine kinase"/>
    <property type="match status" value="1"/>
</dbReference>
<reference evidence="13" key="2">
    <citation type="submission" date="2021-04" db="EMBL/GenBank/DDBJ databases">
        <authorList>
            <person name="Gilroy R."/>
        </authorList>
    </citation>
    <scope>NUCLEOTIDE SEQUENCE</scope>
    <source>
        <strain evidence="13">ChiGjej3B3-11674</strain>
    </source>
</reference>
<proteinExistence type="predicted"/>
<keyword evidence="8 11" id="KW-1133">Transmembrane helix</keyword>
<dbReference type="SMART" id="SM00387">
    <property type="entry name" value="HATPase_c"/>
    <property type="match status" value="1"/>
</dbReference>
<evidence type="ECO:0000313" key="14">
    <source>
        <dbReference type="Proteomes" id="UP000823897"/>
    </source>
</evidence>
<protein>
    <recommendedName>
        <fullName evidence="3">histidine kinase</fullName>
        <ecNumber evidence="3">2.7.13.3</ecNumber>
    </recommendedName>
</protein>
<dbReference type="PRINTS" id="PR00344">
    <property type="entry name" value="BCTRLSENSOR"/>
</dbReference>
<dbReference type="AlphaFoldDB" id="A0A9D2R1R8"/>
<organism evidence="13 14">
    <name type="scientific">Candidatus Mediterraneibacter tabaqchaliae</name>
    <dbReference type="NCBI Taxonomy" id="2838689"/>
    <lineage>
        <taxon>Bacteria</taxon>
        <taxon>Bacillati</taxon>
        <taxon>Bacillota</taxon>
        <taxon>Clostridia</taxon>
        <taxon>Lachnospirales</taxon>
        <taxon>Lachnospiraceae</taxon>
        <taxon>Mediterraneibacter</taxon>
    </lineage>
</organism>
<dbReference type="Proteomes" id="UP000823897">
    <property type="component" value="Unassembled WGS sequence"/>
</dbReference>
<keyword evidence="5" id="KW-0808">Transferase</keyword>
<comment type="catalytic activity">
    <reaction evidence="1">
        <text>ATP + protein L-histidine = ADP + protein N-phospho-L-histidine.</text>
        <dbReference type="EC" id="2.7.13.3"/>
    </reaction>
</comment>
<evidence type="ECO:0000256" key="5">
    <source>
        <dbReference type="ARBA" id="ARBA00022679"/>
    </source>
</evidence>
<evidence type="ECO:0000256" key="2">
    <source>
        <dbReference type="ARBA" id="ARBA00004651"/>
    </source>
</evidence>
<dbReference type="InterPro" id="IPR003594">
    <property type="entry name" value="HATPase_dom"/>
</dbReference>
<evidence type="ECO:0000313" key="13">
    <source>
        <dbReference type="EMBL" id="HJD33780.1"/>
    </source>
</evidence>
<evidence type="ECO:0000256" key="7">
    <source>
        <dbReference type="ARBA" id="ARBA00022777"/>
    </source>
</evidence>
<dbReference type="PANTHER" id="PTHR45453:SF2">
    <property type="entry name" value="HISTIDINE KINASE"/>
    <property type="match status" value="1"/>
</dbReference>
<dbReference type="EC" id="2.7.13.3" evidence="3"/>
<comment type="subcellular location">
    <subcellularLocation>
        <location evidence="2">Cell membrane</location>
        <topology evidence="2">Multi-pass membrane protein</topology>
    </subcellularLocation>
</comment>
<evidence type="ECO:0000256" key="3">
    <source>
        <dbReference type="ARBA" id="ARBA00012438"/>
    </source>
</evidence>
<keyword evidence="6 11" id="KW-0812">Transmembrane</keyword>
<dbReference type="Pfam" id="PF02518">
    <property type="entry name" value="HATPase_c"/>
    <property type="match status" value="1"/>
</dbReference>
<dbReference type="InterPro" id="IPR005467">
    <property type="entry name" value="His_kinase_dom"/>
</dbReference>
<dbReference type="PROSITE" id="PS50109">
    <property type="entry name" value="HIS_KIN"/>
    <property type="match status" value="1"/>
</dbReference>
<dbReference type="GO" id="GO:0000155">
    <property type="term" value="F:phosphorelay sensor kinase activity"/>
    <property type="evidence" value="ECO:0007669"/>
    <property type="project" value="TreeGrafter"/>
</dbReference>
<evidence type="ECO:0000256" key="9">
    <source>
        <dbReference type="ARBA" id="ARBA00023012"/>
    </source>
</evidence>
<feature type="domain" description="Histidine kinase" evidence="12">
    <location>
        <begin position="127"/>
        <end position="328"/>
    </location>
</feature>
<keyword evidence="4" id="KW-1003">Cell membrane</keyword>
<gene>
    <name evidence="13" type="ORF">H9911_04465</name>
</gene>
<feature type="transmembrane region" description="Helical" evidence="11">
    <location>
        <begin position="12"/>
        <end position="34"/>
    </location>
</feature>
<dbReference type="GO" id="GO:0004721">
    <property type="term" value="F:phosphoprotein phosphatase activity"/>
    <property type="evidence" value="ECO:0007669"/>
    <property type="project" value="TreeGrafter"/>
</dbReference>
<evidence type="ECO:0000259" key="12">
    <source>
        <dbReference type="PROSITE" id="PS50109"/>
    </source>
</evidence>
<evidence type="ECO:0000256" key="10">
    <source>
        <dbReference type="ARBA" id="ARBA00023136"/>
    </source>
</evidence>
<dbReference type="Gene3D" id="3.30.565.10">
    <property type="entry name" value="Histidine kinase-like ATPase, C-terminal domain"/>
    <property type="match status" value="1"/>
</dbReference>
<dbReference type="GO" id="GO:0016036">
    <property type="term" value="P:cellular response to phosphate starvation"/>
    <property type="evidence" value="ECO:0007669"/>
    <property type="project" value="TreeGrafter"/>
</dbReference>
<dbReference type="GO" id="GO:0005886">
    <property type="term" value="C:plasma membrane"/>
    <property type="evidence" value="ECO:0007669"/>
    <property type="project" value="UniProtKB-SubCell"/>
</dbReference>
<dbReference type="InterPro" id="IPR050351">
    <property type="entry name" value="BphY/WalK/GraS-like"/>
</dbReference>